<proteinExistence type="predicted"/>
<protein>
    <submittedName>
        <fullName evidence="2">Uncharacterized protein</fullName>
    </submittedName>
</protein>
<dbReference type="EMBL" id="JAPFFF010000033">
    <property type="protein sequence ID" value="KAK8844360.1"/>
    <property type="molecule type" value="Genomic_DNA"/>
</dbReference>
<feature type="region of interest" description="Disordered" evidence="1">
    <location>
        <begin position="74"/>
        <end position="131"/>
    </location>
</feature>
<feature type="compositionally biased region" description="Low complexity" evidence="1">
    <location>
        <begin position="74"/>
        <end position="83"/>
    </location>
</feature>
<evidence type="ECO:0000313" key="3">
    <source>
        <dbReference type="Proteomes" id="UP001470230"/>
    </source>
</evidence>
<feature type="compositionally biased region" description="Low complexity" evidence="1">
    <location>
        <begin position="101"/>
        <end position="121"/>
    </location>
</feature>
<evidence type="ECO:0000256" key="1">
    <source>
        <dbReference type="SAM" id="MobiDB-lite"/>
    </source>
</evidence>
<dbReference type="Proteomes" id="UP001470230">
    <property type="component" value="Unassembled WGS sequence"/>
</dbReference>
<accession>A0ABR2HCD7</accession>
<name>A0ABR2HCD7_9EUKA</name>
<reference evidence="2 3" key="1">
    <citation type="submission" date="2024-04" db="EMBL/GenBank/DDBJ databases">
        <title>Tritrichomonas musculus Genome.</title>
        <authorList>
            <person name="Alves-Ferreira E."/>
            <person name="Grigg M."/>
            <person name="Lorenzi H."/>
            <person name="Galac M."/>
        </authorList>
    </citation>
    <scope>NUCLEOTIDE SEQUENCE [LARGE SCALE GENOMIC DNA]</scope>
    <source>
        <strain evidence="2 3">EAF2021</strain>
    </source>
</reference>
<sequence length="153" mass="17640">MERNNEKLSTEVLVRSFGWSQIALQIQCDASEFLYTLLSRISQKANPEKLKIIYSMFASHLMVRKIQKTKHVENIGINSNNSNIDERNQSHNNDTQNNKANVTNENNSLNLINTNSNQSNTGKPNEGDGDTYKETEFMLQACRFAKRFDIHYH</sequence>
<comment type="caution">
    <text evidence="2">The sequence shown here is derived from an EMBL/GenBank/DDBJ whole genome shotgun (WGS) entry which is preliminary data.</text>
</comment>
<keyword evidence="3" id="KW-1185">Reference proteome</keyword>
<feature type="compositionally biased region" description="Polar residues" evidence="1">
    <location>
        <begin position="90"/>
        <end position="100"/>
    </location>
</feature>
<organism evidence="2 3">
    <name type="scientific">Tritrichomonas musculus</name>
    <dbReference type="NCBI Taxonomy" id="1915356"/>
    <lineage>
        <taxon>Eukaryota</taxon>
        <taxon>Metamonada</taxon>
        <taxon>Parabasalia</taxon>
        <taxon>Tritrichomonadida</taxon>
        <taxon>Tritrichomonadidae</taxon>
        <taxon>Tritrichomonas</taxon>
    </lineage>
</organism>
<gene>
    <name evidence="2" type="ORF">M9Y10_024575</name>
</gene>
<evidence type="ECO:0000313" key="2">
    <source>
        <dbReference type="EMBL" id="KAK8844360.1"/>
    </source>
</evidence>